<feature type="compositionally biased region" description="Low complexity" evidence="1">
    <location>
        <begin position="146"/>
        <end position="155"/>
    </location>
</feature>
<dbReference type="Proteomes" id="UP001500724">
    <property type="component" value="Unassembled WGS sequence"/>
</dbReference>
<accession>A0ABP3SSD5</accession>
<protein>
    <submittedName>
        <fullName evidence="2">Uncharacterized protein</fullName>
    </submittedName>
</protein>
<evidence type="ECO:0000313" key="2">
    <source>
        <dbReference type="EMBL" id="GAA0661620.1"/>
    </source>
</evidence>
<comment type="caution">
    <text evidence="2">The sequence shown here is derived from an EMBL/GenBank/DDBJ whole genome shotgun (WGS) entry which is preliminary data.</text>
</comment>
<name>A0ABP3SSD5_9ACTN</name>
<feature type="compositionally biased region" description="Pro residues" evidence="1">
    <location>
        <begin position="132"/>
        <end position="145"/>
    </location>
</feature>
<reference evidence="3" key="1">
    <citation type="journal article" date="2019" name="Int. J. Syst. Evol. Microbiol.">
        <title>The Global Catalogue of Microorganisms (GCM) 10K type strain sequencing project: providing services to taxonomists for standard genome sequencing and annotation.</title>
        <authorList>
            <consortium name="The Broad Institute Genomics Platform"/>
            <consortium name="The Broad Institute Genome Sequencing Center for Infectious Disease"/>
            <person name="Wu L."/>
            <person name="Ma J."/>
        </authorList>
    </citation>
    <scope>NUCLEOTIDE SEQUENCE [LARGE SCALE GENOMIC DNA]</scope>
    <source>
        <strain evidence="3">JCM 10367</strain>
    </source>
</reference>
<sequence>MADAQITLTYSRNVGVVAIATGEQYKSAEDVLSHAGFRRGEAGAYRLTHADEAAARGTLTHLAERADARGIQVTASSRRFIGDTPPWTSPCLPGQWDTQVEIYSHPVWQEDLVPYVWDCGELARVVRTDRIPTPPLSPTRSPAPPCSSSNAPPSN</sequence>
<dbReference type="EMBL" id="BAAAGU010000053">
    <property type="protein sequence ID" value="GAA0661620.1"/>
    <property type="molecule type" value="Genomic_DNA"/>
</dbReference>
<keyword evidence="3" id="KW-1185">Reference proteome</keyword>
<feature type="region of interest" description="Disordered" evidence="1">
    <location>
        <begin position="131"/>
        <end position="155"/>
    </location>
</feature>
<gene>
    <name evidence="2" type="ORF">GCM10009535_46460</name>
</gene>
<dbReference type="RefSeq" id="WP_285511812.1">
    <property type="nucleotide sequence ID" value="NZ_BAAAGU010000053.1"/>
</dbReference>
<evidence type="ECO:0000256" key="1">
    <source>
        <dbReference type="SAM" id="MobiDB-lite"/>
    </source>
</evidence>
<organism evidence="2 3">
    <name type="scientific">Streptomyces thermocarboxydovorans</name>
    <dbReference type="NCBI Taxonomy" id="59298"/>
    <lineage>
        <taxon>Bacteria</taxon>
        <taxon>Bacillati</taxon>
        <taxon>Actinomycetota</taxon>
        <taxon>Actinomycetes</taxon>
        <taxon>Kitasatosporales</taxon>
        <taxon>Streptomycetaceae</taxon>
        <taxon>Streptomyces</taxon>
    </lineage>
</organism>
<proteinExistence type="predicted"/>
<evidence type="ECO:0000313" key="3">
    <source>
        <dbReference type="Proteomes" id="UP001500724"/>
    </source>
</evidence>